<dbReference type="Gene3D" id="2.60.40.790">
    <property type="match status" value="1"/>
</dbReference>
<dbReference type="GO" id="GO:0006457">
    <property type="term" value="P:protein folding"/>
    <property type="evidence" value="ECO:0007669"/>
    <property type="project" value="TreeGrafter"/>
</dbReference>
<sequence>MEEVRREEVFWTQILNMGNNWAEREIGGIGVRGLLKGFTHSPKKKLGFYKITFLSSFFLCSNPIPNMSRHPEVKWAQRVDKVYVTVQLADSKNAKVDLTPEGVFTFSGSAGSEDHQYELKLELFEKVNVEESKINVGVRSIFCVVQKAEIGWWKRFLRAEGKTPHYVKVDWDKWVDEDEEEGSGEPDLGGMDFSKFGGMGADGMGGMDFSKFGGDAMDDIDESDDEEQEVSKPVEVDGGEASTETKEAAPST</sequence>
<gene>
    <name evidence="5" type="ORF">VNO80_04426</name>
</gene>
<feature type="compositionally biased region" description="Basic and acidic residues" evidence="3">
    <location>
        <begin position="243"/>
        <end position="252"/>
    </location>
</feature>
<dbReference type="GO" id="GO:0009408">
    <property type="term" value="P:response to heat"/>
    <property type="evidence" value="ECO:0007669"/>
    <property type="project" value="UniProtKB-ARBA"/>
</dbReference>
<dbReference type="SUPFAM" id="SSF49764">
    <property type="entry name" value="HSP20-like chaperones"/>
    <property type="match status" value="1"/>
</dbReference>
<dbReference type="GO" id="GO:0101031">
    <property type="term" value="C:protein folding chaperone complex"/>
    <property type="evidence" value="ECO:0007669"/>
    <property type="project" value="UniProtKB-ARBA"/>
</dbReference>
<dbReference type="GO" id="GO:0005829">
    <property type="term" value="C:cytosol"/>
    <property type="evidence" value="ECO:0007669"/>
    <property type="project" value="TreeGrafter"/>
</dbReference>
<dbReference type="Proteomes" id="UP001374584">
    <property type="component" value="Unassembled WGS sequence"/>
</dbReference>
<dbReference type="FunFam" id="2.60.40.790:FF:000013">
    <property type="entry name" value="Very-long-chain (3R)-3-hydroxyacyl-CoA dehydratase"/>
    <property type="match status" value="1"/>
</dbReference>
<comment type="similarity">
    <text evidence="1 2">Belongs to the p23/wos2 family.</text>
</comment>
<accession>A0AAN9NTD7</accession>
<keyword evidence="2" id="KW-0963">Cytoplasm</keyword>
<comment type="caution">
    <text evidence="5">The sequence shown here is derived from an EMBL/GenBank/DDBJ whole genome shotgun (WGS) entry which is preliminary data.</text>
</comment>
<dbReference type="AlphaFoldDB" id="A0AAN9NTD7"/>
<name>A0AAN9NTD7_PHACN</name>
<dbReference type="InterPro" id="IPR045250">
    <property type="entry name" value="p23-like"/>
</dbReference>
<dbReference type="GO" id="GO:0051879">
    <property type="term" value="F:Hsp90 protein binding"/>
    <property type="evidence" value="ECO:0007669"/>
    <property type="project" value="UniProtKB-UniRule"/>
</dbReference>
<dbReference type="PROSITE" id="PS51203">
    <property type="entry name" value="CS"/>
    <property type="match status" value="1"/>
</dbReference>
<keyword evidence="2" id="KW-0143">Chaperone</keyword>
<comment type="subcellular location">
    <subcellularLocation>
        <location evidence="2">Cytoplasm</location>
    </subcellularLocation>
    <subcellularLocation>
        <location evidence="2">Nucleus</location>
    </subcellularLocation>
</comment>
<dbReference type="CDD" id="cd06465">
    <property type="entry name" value="p23_hB-ind1_like"/>
    <property type="match status" value="1"/>
</dbReference>
<dbReference type="InterPro" id="IPR007052">
    <property type="entry name" value="CS_dom"/>
</dbReference>
<dbReference type="GO" id="GO:0005634">
    <property type="term" value="C:nucleus"/>
    <property type="evidence" value="ECO:0007669"/>
    <property type="project" value="UniProtKB-SubCell"/>
</dbReference>
<keyword evidence="6" id="KW-1185">Reference proteome</keyword>
<dbReference type="InterPro" id="IPR008978">
    <property type="entry name" value="HSP20-like_chaperone"/>
</dbReference>
<evidence type="ECO:0000256" key="1">
    <source>
        <dbReference type="ARBA" id="ARBA00025733"/>
    </source>
</evidence>
<dbReference type="PANTHER" id="PTHR22932">
    <property type="entry name" value="TELOMERASE-BINDING PROTEIN P23 HSP90 CO-CHAPERONE"/>
    <property type="match status" value="1"/>
</dbReference>
<dbReference type="Pfam" id="PF04969">
    <property type="entry name" value="CS"/>
    <property type="match status" value="1"/>
</dbReference>
<dbReference type="EMBL" id="JAYMYR010000002">
    <property type="protein sequence ID" value="KAK7378975.1"/>
    <property type="molecule type" value="Genomic_DNA"/>
</dbReference>
<comment type="function">
    <text evidence="2">Acts as a co-chaperone for HSP90.</text>
</comment>
<dbReference type="GO" id="GO:0051087">
    <property type="term" value="F:protein-folding chaperone binding"/>
    <property type="evidence" value="ECO:0007669"/>
    <property type="project" value="UniProtKB-ARBA"/>
</dbReference>
<evidence type="ECO:0000313" key="6">
    <source>
        <dbReference type="Proteomes" id="UP001374584"/>
    </source>
</evidence>
<reference evidence="5 6" key="1">
    <citation type="submission" date="2024-01" db="EMBL/GenBank/DDBJ databases">
        <title>The genomes of 5 underutilized Papilionoideae crops provide insights into root nodulation and disease resistanc.</title>
        <authorList>
            <person name="Jiang F."/>
        </authorList>
    </citation>
    <scope>NUCLEOTIDE SEQUENCE [LARGE SCALE GENOMIC DNA]</scope>
    <source>
        <strain evidence="5">JINMINGXINNONG_FW02</strain>
        <tissue evidence="5">Leaves</tissue>
    </source>
</reference>
<evidence type="ECO:0000259" key="4">
    <source>
        <dbReference type="PROSITE" id="PS51203"/>
    </source>
</evidence>
<feature type="region of interest" description="Disordered" evidence="3">
    <location>
        <begin position="206"/>
        <end position="252"/>
    </location>
</feature>
<keyword evidence="2" id="KW-0539">Nucleus</keyword>
<proteinExistence type="inferred from homology"/>
<organism evidence="5 6">
    <name type="scientific">Phaseolus coccineus</name>
    <name type="common">Scarlet runner bean</name>
    <name type="synonym">Phaseolus multiflorus</name>
    <dbReference type="NCBI Taxonomy" id="3886"/>
    <lineage>
        <taxon>Eukaryota</taxon>
        <taxon>Viridiplantae</taxon>
        <taxon>Streptophyta</taxon>
        <taxon>Embryophyta</taxon>
        <taxon>Tracheophyta</taxon>
        <taxon>Spermatophyta</taxon>
        <taxon>Magnoliopsida</taxon>
        <taxon>eudicotyledons</taxon>
        <taxon>Gunneridae</taxon>
        <taxon>Pentapetalae</taxon>
        <taxon>rosids</taxon>
        <taxon>fabids</taxon>
        <taxon>Fabales</taxon>
        <taxon>Fabaceae</taxon>
        <taxon>Papilionoideae</taxon>
        <taxon>50 kb inversion clade</taxon>
        <taxon>NPAAA clade</taxon>
        <taxon>indigoferoid/millettioid clade</taxon>
        <taxon>Phaseoleae</taxon>
        <taxon>Phaseolus</taxon>
    </lineage>
</organism>
<feature type="domain" description="CS" evidence="4">
    <location>
        <begin position="68"/>
        <end position="157"/>
    </location>
</feature>
<evidence type="ECO:0000256" key="2">
    <source>
        <dbReference type="RuleBase" id="RU369032"/>
    </source>
</evidence>
<evidence type="ECO:0000313" key="5">
    <source>
        <dbReference type="EMBL" id="KAK7378975.1"/>
    </source>
</evidence>
<protein>
    <recommendedName>
        <fullName evidence="2">Co-chaperone protein p23</fullName>
    </recommendedName>
</protein>
<feature type="compositionally biased region" description="Acidic residues" evidence="3">
    <location>
        <begin position="216"/>
        <end position="228"/>
    </location>
</feature>
<evidence type="ECO:0000256" key="3">
    <source>
        <dbReference type="SAM" id="MobiDB-lite"/>
    </source>
</evidence>
<comment type="subunit">
    <text evidence="2">Interacts with HSP90 in an ATP-dependent manner.</text>
</comment>
<dbReference type="PANTHER" id="PTHR22932:SF22">
    <property type="entry name" value="CO-CHAPERONE PROTEIN P23"/>
    <property type="match status" value="1"/>
</dbReference>
<dbReference type="GO" id="GO:0051131">
    <property type="term" value="P:chaperone-mediated protein complex assembly"/>
    <property type="evidence" value="ECO:0007669"/>
    <property type="project" value="TreeGrafter"/>
</dbReference>